<dbReference type="VEuPathDB" id="TrichDB:TRFO_01114"/>
<sequence>MDLNFLSIEEHDKLSECQLSALTEVNSILLNLEKQIKVIINCKRYSISNPTRTRLIAFLDLLNKIIITPDSKRTFSYHYFYNYKEVSMKLADIDFSIEFPCVLDAKHSLDSFCKKSAPKINKEKVFEFREKISTFTKIMKCQDTNRLIQAQNAFHDFKNYIENLFEDPNDESAKSISENYNHILDVIDNCISDVKYANDTTKLIKRVVHKISSLKKMETLNEKTEEGTIPISPFTKRAISEEEDDGFFLKGQKEIFHTPERAKNLHTNLISIAEDKDRKIIQLQDNLQNEIEKNQIEKEKNEREITKIKHTYHKKIKKLKESLVNFQQLEQEANELREKVQDIEDDNDKYIQESLQLNDTNRNLMKENHKLNHELSILKEQLSNREEETIILSSQADSSVIKELKETIEMQEIEIVDLDSTNKNLSHILEELNDTISNLTEENSCLRSQVANMEMKIKSDSEISKKEKALSKAMAQLQNQTSKSLNDIQKILNTNAQKINRFNEIFQKQIFTNPDEMINQQLEEFNQMKVFMTNHNIISIEDLANLIQEKECLDEVVDELRNEIQEQENTIKMCNSEIEKLCDPDAL</sequence>
<dbReference type="GeneID" id="94824616"/>
<reference evidence="2" key="1">
    <citation type="submission" date="2016-10" db="EMBL/GenBank/DDBJ databases">
        <authorList>
            <person name="Benchimol M."/>
            <person name="Almeida L.G."/>
            <person name="Vasconcelos A.T."/>
            <person name="Perreira-Neves A."/>
            <person name="Rosa I.A."/>
            <person name="Tasca T."/>
            <person name="Bogo M.R."/>
            <person name="de Souza W."/>
        </authorList>
    </citation>
    <scope>NUCLEOTIDE SEQUENCE [LARGE SCALE GENOMIC DNA]</scope>
    <source>
        <strain evidence="2">K</strain>
    </source>
</reference>
<accession>A0A1J4KIX8</accession>
<evidence type="ECO:0000313" key="3">
    <source>
        <dbReference type="Proteomes" id="UP000179807"/>
    </source>
</evidence>
<name>A0A1J4KIX8_9EUKA</name>
<keyword evidence="1" id="KW-0175">Coiled coil</keyword>
<evidence type="ECO:0000256" key="1">
    <source>
        <dbReference type="SAM" id="Coils"/>
    </source>
</evidence>
<evidence type="ECO:0000313" key="2">
    <source>
        <dbReference type="EMBL" id="OHT11187.1"/>
    </source>
</evidence>
<keyword evidence="3" id="KW-1185">Reference proteome</keyword>
<proteinExistence type="predicted"/>
<feature type="coiled-coil region" evidence="1">
    <location>
        <begin position="543"/>
        <end position="577"/>
    </location>
</feature>
<feature type="coiled-coil region" evidence="1">
    <location>
        <begin position="273"/>
        <end position="483"/>
    </location>
</feature>
<organism evidence="2 3">
    <name type="scientific">Tritrichomonas foetus</name>
    <dbReference type="NCBI Taxonomy" id="1144522"/>
    <lineage>
        <taxon>Eukaryota</taxon>
        <taxon>Metamonada</taxon>
        <taxon>Parabasalia</taxon>
        <taxon>Tritrichomonadida</taxon>
        <taxon>Tritrichomonadidae</taxon>
        <taxon>Tritrichomonas</taxon>
    </lineage>
</organism>
<protein>
    <submittedName>
        <fullName evidence="2">Uncharacterized protein</fullName>
    </submittedName>
</protein>
<dbReference type="RefSeq" id="XP_068364323.1">
    <property type="nucleotide sequence ID" value="XM_068489912.1"/>
</dbReference>
<comment type="caution">
    <text evidence="2">The sequence shown here is derived from an EMBL/GenBank/DDBJ whole genome shotgun (WGS) entry which is preliminary data.</text>
</comment>
<gene>
    <name evidence="2" type="ORF">TRFO_01114</name>
</gene>
<dbReference type="AlphaFoldDB" id="A0A1J4KIX8"/>
<dbReference type="Proteomes" id="UP000179807">
    <property type="component" value="Unassembled WGS sequence"/>
</dbReference>
<dbReference type="EMBL" id="MLAK01000593">
    <property type="protein sequence ID" value="OHT11187.1"/>
    <property type="molecule type" value="Genomic_DNA"/>
</dbReference>